<gene>
    <name evidence="2" type="ORF">MNEG_10770</name>
</gene>
<sequence length="338" mass="36583">MWALNHDNEIESVSTRQLTPEQIDGLAYLNSSPIRDSLIHLRNVAVHTAELFSCLCMVIDLLHLCQTQKRRSEIARLAAQLSTISPSDDVARAIACAVWFARRLPLTHNEGVLEELRQAASRHCPDLFDPATIDGIEDKYLHRPSLTTRLVFLITGDTARALRLGAEAVAAVRRGRQLPARPLPPAPRPPAPQPAAPAAPPSQPHAPVAAARAEAPAVVAGVPADLARRLSAVPQPAPPPPRAVPQQHAVPQQPAFTAPNPHFAVAHAPRPAFGVTPFAAPPPPPPPVPRPSPMLAAQLNQLWYHAHAMRHAFYTEIDHIIAGISNIATQHNITLHKH</sequence>
<reference evidence="2 3" key="1">
    <citation type="journal article" date="2013" name="BMC Genomics">
        <title>Reconstruction of the lipid metabolism for the microalga Monoraphidium neglectum from its genome sequence reveals characteristics suitable for biofuel production.</title>
        <authorList>
            <person name="Bogen C."/>
            <person name="Al-Dilaimi A."/>
            <person name="Albersmeier A."/>
            <person name="Wichmann J."/>
            <person name="Grundmann M."/>
            <person name="Rupp O."/>
            <person name="Lauersen K.J."/>
            <person name="Blifernez-Klassen O."/>
            <person name="Kalinowski J."/>
            <person name="Goesmann A."/>
            <person name="Mussgnug J.H."/>
            <person name="Kruse O."/>
        </authorList>
    </citation>
    <scope>NUCLEOTIDE SEQUENCE [LARGE SCALE GENOMIC DNA]</scope>
    <source>
        <strain evidence="2 3">SAG 48.87</strain>
    </source>
</reference>
<organism evidence="2 3">
    <name type="scientific">Monoraphidium neglectum</name>
    <dbReference type="NCBI Taxonomy" id="145388"/>
    <lineage>
        <taxon>Eukaryota</taxon>
        <taxon>Viridiplantae</taxon>
        <taxon>Chlorophyta</taxon>
        <taxon>core chlorophytes</taxon>
        <taxon>Chlorophyceae</taxon>
        <taxon>CS clade</taxon>
        <taxon>Sphaeropleales</taxon>
        <taxon>Selenastraceae</taxon>
        <taxon>Monoraphidium</taxon>
    </lineage>
</organism>
<dbReference type="AlphaFoldDB" id="A0A0D2JBW6"/>
<name>A0A0D2JBW6_9CHLO</name>
<evidence type="ECO:0000256" key="1">
    <source>
        <dbReference type="SAM" id="MobiDB-lite"/>
    </source>
</evidence>
<accession>A0A0D2JBW6</accession>
<proteinExistence type="predicted"/>
<feature type="compositionally biased region" description="Pro residues" evidence="1">
    <location>
        <begin position="181"/>
        <end position="204"/>
    </location>
</feature>
<dbReference type="KEGG" id="mng:MNEG_10770"/>
<dbReference type="EMBL" id="KK102671">
    <property type="protein sequence ID" value="KIY97192.1"/>
    <property type="molecule type" value="Genomic_DNA"/>
</dbReference>
<feature type="region of interest" description="Disordered" evidence="1">
    <location>
        <begin position="175"/>
        <end position="212"/>
    </location>
</feature>
<dbReference type="GeneID" id="25727966"/>
<dbReference type="PRINTS" id="PR01217">
    <property type="entry name" value="PRICHEXTENSN"/>
</dbReference>
<evidence type="ECO:0000313" key="2">
    <source>
        <dbReference type="EMBL" id="KIY97192.1"/>
    </source>
</evidence>
<dbReference type="RefSeq" id="XP_013896212.1">
    <property type="nucleotide sequence ID" value="XM_014040758.1"/>
</dbReference>
<dbReference type="Proteomes" id="UP000054498">
    <property type="component" value="Unassembled WGS sequence"/>
</dbReference>
<protein>
    <submittedName>
        <fullName evidence="2">Uncharacterized protein</fullName>
    </submittedName>
</protein>
<keyword evidence="3" id="KW-1185">Reference proteome</keyword>
<evidence type="ECO:0000313" key="3">
    <source>
        <dbReference type="Proteomes" id="UP000054498"/>
    </source>
</evidence>